<gene>
    <name evidence="1" type="ORF">Zmor_010114</name>
</gene>
<dbReference type="Proteomes" id="UP001168821">
    <property type="component" value="Unassembled WGS sequence"/>
</dbReference>
<proteinExistence type="predicted"/>
<keyword evidence="2" id="KW-1185">Reference proteome</keyword>
<comment type="caution">
    <text evidence="1">The sequence shown here is derived from an EMBL/GenBank/DDBJ whole genome shotgun (WGS) entry which is preliminary data.</text>
</comment>
<dbReference type="AlphaFoldDB" id="A0AA38MJJ3"/>
<evidence type="ECO:0000313" key="2">
    <source>
        <dbReference type="Proteomes" id="UP001168821"/>
    </source>
</evidence>
<accession>A0AA38MJJ3</accession>
<dbReference type="PANTHER" id="PTHR11012:SF55">
    <property type="entry name" value="BHLH DOMAIN-CONTAINING PROTEIN"/>
    <property type="match status" value="1"/>
</dbReference>
<name>A0AA38MJJ3_9CUCU</name>
<organism evidence="1 2">
    <name type="scientific">Zophobas morio</name>
    <dbReference type="NCBI Taxonomy" id="2755281"/>
    <lineage>
        <taxon>Eukaryota</taxon>
        <taxon>Metazoa</taxon>
        <taxon>Ecdysozoa</taxon>
        <taxon>Arthropoda</taxon>
        <taxon>Hexapoda</taxon>
        <taxon>Insecta</taxon>
        <taxon>Pterygota</taxon>
        <taxon>Neoptera</taxon>
        <taxon>Endopterygota</taxon>
        <taxon>Coleoptera</taxon>
        <taxon>Polyphaga</taxon>
        <taxon>Cucujiformia</taxon>
        <taxon>Tenebrionidae</taxon>
        <taxon>Zophobas</taxon>
    </lineage>
</organism>
<dbReference type="EMBL" id="JALNTZ010000003">
    <property type="protein sequence ID" value="KAJ3658373.1"/>
    <property type="molecule type" value="Genomic_DNA"/>
</dbReference>
<evidence type="ECO:0000313" key="1">
    <source>
        <dbReference type="EMBL" id="KAJ3658373.1"/>
    </source>
</evidence>
<reference evidence="1" key="1">
    <citation type="journal article" date="2023" name="G3 (Bethesda)">
        <title>Whole genome assemblies of Zophobas morio and Tenebrio molitor.</title>
        <authorList>
            <person name="Kaur S."/>
            <person name="Stinson S.A."/>
            <person name="diCenzo G.C."/>
        </authorList>
    </citation>
    <scope>NUCLEOTIDE SEQUENCE</scope>
    <source>
        <strain evidence="1">QUZm001</strain>
    </source>
</reference>
<protein>
    <submittedName>
        <fullName evidence="1">Uncharacterized protein</fullName>
    </submittedName>
</protein>
<sequence>MNVERIEKLKDILPLDENKTIIDHQVKRLTAPGENFGGLMLSVDITVQNVYGTEEIHTVAKMNNVLDKHYDNLVRYYHQTFTSILQKLKCETTRFSFDALLKEIDYEAANSQFMHLMFMTFIIFTRKGTVKELSEITPDDLMPESGEITDLHKEKLIFVIRQFAKHNWI</sequence>
<dbReference type="PANTHER" id="PTHR11012">
    <property type="entry name" value="PROTEIN KINASE-LIKE DOMAIN-CONTAINING"/>
    <property type="match status" value="1"/>
</dbReference>